<feature type="transmembrane region" description="Helical" evidence="8">
    <location>
        <begin position="341"/>
        <end position="363"/>
    </location>
</feature>
<evidence type="ECO:0000259" key="9">
    <source>
        <dbReference type="Pfam" id="PF12832"/>
    </source>
</evidence>
<keyword evidence="7 8" id="KW-0472">Membrane</keyword>
<organism evidence="10 11">
    <name type="scientific">Hydrogenophaga crocea</name>
    <dbReference type="NCBI Taxonomy" id="2716225"/>
    <lineage>
        <taxon>Bacteria</taxon>
        <taxon>Pseudomonadati</taxon>
        <taxon>Pseudomonadota</taxon>
        <taxon>Betaproteobacteria</taxon>
        <taxon>Burkholderiales</taxon>
        <taxon>Comamonadaceae</taxon>
        <taxon>Hydrogenophaga</taxon>
    </lineage>
</organism>
<feature type="transmembrane region" description="Helical" evidence="8">
    <location>
        <begin position="249"/>
        <end position="268"/>
    </location>
</feature>
<dbReference type="GO" id="GO:0015528">
    <property type="term" value="F:lactose:proton symporter activity"/>
    <property type="evidence" value="ECO:0007669"/>
    <property type="project" value="TreeGrafter"/>
</dbReference>
<feature type="transmembrane region" description="Helical" evidence="8">
    <location>
        <begin position="173"/>
        <end position="191"/>
    </location>
</feature>
<dbReference type="InterPro" id="IPR026032">
    <property type="entry name" value="HcaT-like"/>
</dbReference>
<feature type="transmembrane region" description="Helical" evidence="8">
    <location>
        <begin position="218"/>
        <end position="237"/>
    </location>
</feature>
<feature type="transmembrane region" description="Helical" evidence="8">
    <location>
        <begin position="369"/>
        <end position="390"/>
    </location>
</feature>
<dbReference type="Gene3D" id="1.20.1250.20">
    <property type="entry name" value="MFS general substrate transporter like domains"/>
    <property type="match status" value="2"/>
</dbReference>
<protein>
    <submittedName>
        <fullName evidence="10">MFS transporter</fullName>
    </submittedName>
</protein>
<proteinExistence type="predicted"/>
<keyword evidence="3" id="KW-1003">Cell membrane</keyword>
<reference evidence="10 11" key="1">
    <citation type="submission" date="2020-03" db="EMBL/GenBank/DDBJ databases">
        <title>Hydrogenophaga sp. nov. isolated from cyanobacterial mat.</title>
        <authorList>
            <person name="Thorat V."/>
            <person name="Kirdat K."/>
            <person name="Tiwarekar B."/>
            <person name="Costa E.D."/>
            <person name="Yadav A."/>
        </authorList>
    </citation>
    <scope>NUCLEOTIDE SEQUENCE [LARGE SCALE GENOMIC DNA]</scope>
    <source>
        <strain evidence="10 11">BA0156</strain>
    </source>
</reference>
<feature type="transmembrane region" description="Helical" evidence="8">
    <location>
        <begin position="44"/>
        <end position="61"/>
    </location>
</feature>
<keyword evidence="6 8" id="KW-1133">Transmembrane helix</keyword>
<sequence>MAPATTRAGAERGGSVLAFCALSASYFAHIGFFNPYLPLWLKDMGFGLLAISVLTSVQSATRLFAPYGWGWLSDHTGERVRLLRLGSAIALLFSLGLWFPLGGPLLFAVLLGMFTHTSGMMPMSEAVLAQIVSRDGRFDPRRYGRVRVWGSIGFLLTVLLAGAWFDAFGMGSFAAWTSLTLAAVALSTWWLPDHREPAAHEQRPEPIGPVLRQPRVRWFFAAVFFHVLAHVFVYVFFSLHLDAQGYAKSAIGLFWAISVLIEIGWFFTQGRWLPALRLPGWLVLAGVLMGLRMAVTATLPAVWPVLALAQLLHAITFAAHHTVCIAWISEHFPGRLRGRGQALYAVIGYGLSGVSGGVLGGLVSSRFGLSSVFWLASACGFAAALCALRVRALTRASGARG</sequence>
<dbReference type="KEGG" id="hcz:G9Q37_04070"/>
<dbReference type="SUPFAM" id="SSF103473">
    <property type="entry name" value="MFS general substrate transporter"/>
    <property type="match status" value="1"/>
</dbReference>
<evidence type="ECO:0000256" key="2">
    <source>
        <dbReference type="ARBA" id="ARBA00022448"/>
    </source>
</evidence>
<dbReference type="GO" id="GO:0005886">
    <property type="term" value="C:plasma membrane"/>
    <property type="evidence" value="ECO:0007669"/>
    <property type="project" value="UniProtKB-SubCell"/>
</dbReference>
<evidence type="ECO:0000256" key="5">
    <source>
        <dbReference type="ARBA" id="ARBA00022692"/>
    </source>
</evidence>
<dbReference type="InterPro" id="IPR024989">
    <property type="entry name" value="MFS_assoc_dom"/>
</dbReference>
<feature type="domain" description="Major facilitator superfamily associated" evidence="9">
    <location>
        <begin position="26"/>
        <end position="373"/>
    </location>
</feature>
<dbReference type="InterPro" id="IPR036259">
    <property type="entry name" value="MFS_trans_sf"/>
</dbReference>
<evidence type="ECO:0000256" key="3">
    <source>
        <dbReference type="ARBA" id="ARBA00022475"/>
    </source>
</evidence>
<dbReference type="EMBL" id="CP049989">
    <property type="protein sequence ID" value="QIM51366.1"/>
    <property type="molecule type" value="Genomic_DNA"/>
</dbReference>
<dbReference type="Pfam" id="PF12832">
    <property type="entry name" value="MFS_1_like"/>
    <property type="match status" value="1"/>
</dbReference>
<keyword evidence="2" id="KW-0813">Transport</keyword>
<dbReference type="NCBIfam" id="NF037955">
    <property type="entry name" value="mfs"/>
    <property type="match status" value="1"/>
</dbReference>
<feature type="transmembrane region" description="Helical" evidence="8">
    <location>
        <begin position="12"/>
        <end position="32"/>
    </location>
</feature>
<evidence type="ECO:0000256" key="1">
    <source>
        <dbReference type="ARBA" id="ARBA00004429"/>
    </source>
</evidence>
<evidence type="ECO:0000313" key="11">
    <source>
        <dbReference type="Proteomes" id="UP000503162"/>
    </source>
</evidence>
<accession>A0A6G8IEB5</accession>
<dbReference type="Proteomes" id="UP000503162">
    <property type="component" value="Chromosome"/>
</dbReference>
<evidence type="ECO:0000256" key="4">
    <source>
        <dbReference type="ARBA" id="ARBA00022519"/>
    </source>
</evidence>
<dbReference type="GO" id="GO:0030395">
    <property type="term" value="F:lactose binding"/>
    <property type="evidence" value="ECO:0007669"/>
    <property type="project" value="TreeGrafter"/>
</dbReference>
<comment type="subcellular location">
    <subcellularLocation>
        <location evidence="1">Cell inner membrane</location>
        <topology evidence="1">Multi-pass membrane protein</topology>
    </subcellularLocation>
</comment>
<evidence type="ECO:0000313" key="10">
    <source>
        <dbReference type="EMBL" id="QIM51366.1"/>
    </source>
</evidence>
<dbReference type="AlphaFoldDB" id="A0A6G8IEB5"/>
<keyword evidence="4" id="KW-0997">Cell inner membrane</keyword>
<name>A0A6G8IEB5_9BURK</name>
<dbReference type="PIRSF" id="PIRSF004925">
    <property type="entry name" value="HcaT"/>
    <property type="match status" value="1"/>
</dbReference>
<feature type="transmembrane region" description="Helical" evidence="8">
    <location>
        <begin position="309"/>
        <end position="329"/>
    </location>
</feature>
<evidence type="ECO:0000256" key="8">
    <source>
        <dbReference type="SAM" id="Phobius"/>
    </source>
</evidence>
<keyword evidence="5 8" id="KW-0812">Transmembrane</keyword>
<evidence type="ECO:0000256" key="6">
    <source>
        <dbReference type="ARBA" id="ARBA00022989"/>
    </source>
</evidence>
<dbReference type="PANTHER" id="PTHR23522">
    <property type="entry name" value="BLL5896 PROTEIN"/>
    <property type="match status" value="1"/>
</dbReference>
<feature type="transmembrane region" description="Helical" evidence="8">
    <location>
        <begin position="148"/>
        <end position="167"/>
    </location>
</feature>
<evidence type="ECO:0000256" key="7">
    <source>
        <dbReference type="ARBA" id="ARBA00023136"/>
    </source>
</evidence>
<feature type="transmembrane region" description="Helical" evidence="8">
    <location>
        <begin position="280"/>
        <end position="303"/>
    </location>
</feature>
<gene>
    <name evidence="10" type="ORF">G9Q37_04070</name>
</gene>
<dbReference type="PANTHER" id="PTHR23522:SF10">
    <property type="entry name" value="3-PHENYLPROPIONIC ACID TRANSPORTER-RELATED"/>
    <property type="match status" value="1"/>
</dbReference>
<keyword evidence="11" id="KW-1185">Reference proteome</keyword>